<dbReference type="RefSeq" id="WP_191892646.1">
    <property type="nucleotide sequence ID" value="NZ_CP046441.1"/>
</dbReference>
<dbReference type="GO" id="GO:0033202">
    <property type="term" value="C:DNA helicase complex"/>
    <property type="evidence" value="ECO:0007669"/>
    <property type="project" value="TreeGrafter"/>
</dbReference>
<dbReference type="Proteomes" id="UP000423413">
    <property type="component" value="Chromosome"/>
</dbReference>
<organism evidence="3 4">
    <name type="scientific">Pseudomonas coronafaciens pv. coronafaciens</name>
    <dbReference type="NCBI Taxonomy" id="235275"/>
    <lineage>
        <taxon>Bacteria</taxon>
        <taxon>Pseudomonadati</taxon>
        <taxon>Pseudomonadota</taxon>
        <taxon>Gammaproteobacteria</taxon>
        <taxon>Pseudomonadales</taxon>
        <taxon>Pseudomonadaceae</taxon>
        <taxon>Pseudomonas</taxon>
        <taxon>Pseudomonas coronafaciens</taxon>
    </lineage>
</organism>
<dbReference type="GO" id="GO:0043138">
    <property type="term" value="F:3'-5' DNA helicase activity"/>
    <property type="evidence" value="ECO:0007669"/>
    <property type="project" value="TreeGrafter"/>
</dbReference>
<dbReference type="InterPro" id="IPR027785">
    <property type="entry name" value="UvrD-like_helicase_C"/>
</dbReference>
<dbReference type="AlphaFoldDB" id="A0AAE6QHG3"/>
<evidence type="ECO:0000313" key="3">
    <source>
        <dbReference type="EMBL" id="QGT82816.1"/>
    </source>
</evidence>
<sequence length="712" mass="79223">MTIDILVTSERLQEDPLGRDLIDNLKRTKTAIGNFNAGLYYDFPVYSDYDGVDHKPDILVLTKNCGIIAIKLISTVQVERESVQSLLAEDESLGQFCSILIGRLLKSKILRKNRSQLAFSVTPIIFCDSPQAGEVFEESDCEVISSTQSLSELLNSLDSAPIDDVLFDEAKSVIEGAKALTRSNKRIVDDPEKQLAASALAELESEIANFDQKQRAAALITINGPQRIRGLAGSGKTVILAMKAAHLHMSRPNDKILVTFNTKSLKASIKNLVTKFFRHYKEVDPDWTNIHIIHGWGGSNTNGAYSDACRRAGRTPLTFPQARSAAPVGMDPFEYACQDIMKKEVIEPFFDHVLIDEGQDFPAAFYELCFRMAKGNRDKKNIVWAYDDLQNILNVRMRSPEELFGIDEDGNARISLERAAKGLPFNFTNDTVLSKCYRNQREVLVTAHALGFGIYSNIVQLLESAEHWRDVGYAVKSEDYSTGNQISITRPKENSPVSLTGTGLPPLIESYLAESFENEVSWVVQSICQFLGQGLNPEDIIVVALDDRHMKHYFRAISGSLAAQGIASNNIHADPYSDPPFTIPQKITLSTIYRAKGNEAAVVHVIGADATSLKLRGERNKLFTAFTRTKAWLRVSGMGGSTAEIIREMQAAEANFPALNFVMPDLSKLDTIQRDLSLRSIKAKKIRIDYLQKLAQEGLTEEDVADWEDKDE</sequence>
<dbReference type="InterPro" id="IPR000212">
    <property type="entry name" value="DNA_helicase_UvrD/REP"/>
</dbReference>
<dbReference type="PANTHER" id="PTHR11070:SF2">
    <property type="entry name" value="ATP-DEPENDENT DNA HELICASE SRS2"/>
    <property type="match status" value="1"/>
</dbReference>
<evidence type="ECO:0000259" key="2">
    <source>
        <dbReference type="Pfam" id="PF13538"/>
    </source>
</evidence>
<dbReference type="Gene3D" id="3.40.50.300">
    <property type="entry name" value="P-loop containing nucleotide triphosphate hydrolases"/>
    <property type="match status" value="2"/>
</dbReference>
<protein>
    <recommendedName>
        <fullName evidence="1">DNA 3'-5' helicase II</fullName>
    </recommendedName>
</protein>
<dbReference type="GO" id="GO:0005524">
    <property type="term" value="F:ATP binding"/>
    <property type="evidence" value="ECO:0007669"/>
    <property type="project" value="InterPro"/>
</dbReference>
<gene>
    <name evidence="3" type="ORF">GMO17_17410</name>
</gene>
<dbReference type="GO" id="GO:0000725">
    <property type="term" value="P:recombinational repair"/>
    <property type="evidence" value="ECO:0007669"/>
    <property type="project" value="TreeGrafter"/>
</dbReference>
<dbReference type="Pfam" id="PF13538">
    <property type="entry name" value="UvrD_C_2"/>
    <property type="match status" value="1"/>
</dbReference>
<evidence type="ECO:0000256" key="1">
    <source>
        <dbReference type="ARBA" id="ARBA00034923"/>
    </source>
</evidence>
<name>A0AAE6QHG3_9PSED</name>
<dbReference type="PANTHER" id="PTHR11070">
    <property type="entry name" value="UVRD / RECB / PCRA DNA HELICASE FAMILY MEMBER"/>
    <property type="match status" value="1"/>
</dbReference>
<reference evidence="3 4" key="1">
    <citation type="submission" date="2019-11" db="EMBL/GenBank/DDBJ databases">
        <title>Complete genome sequence of Pseudomonas syringae pv. coronafaciens isolate B19001 originated in imported oat cereal.</title>
        <authorList>
            <person name="Kim S.M."/>
            <person name="Lee B.C."/>
            <person name="Seo S.J."/>
            <person name="Lee J.E."/>
            <person name="Choi N.J."/>
            <person name="Park J.H."/>
        </authorList>
    </citation>
    <scope>NUCLEOTIDE SEQUENCE [LARGE SCALE GENOMIC DNA]</scope>
    <source>
        <strain evidence="3 4">B19001</strain>
    </source>
</reference>
<dbReference type="GO" id="GO:0003677">
    <property type="term" value="F:DNA binding"/>
    <property type="evidence" value="ECO:0007669"/>
    <property type="project" value="InterPro"/>
</dbReference>
<dbReference type="GO" id="GO:0005829">
    <property type="term" value="C:cytosol"/>
    <property type="evidence" value="ECO:0007669"/>
    <property type="project" value="TreeGrafter"/>
</dbReference>
<feature type="domain" description="UvrD-like helicase C-terminal" evidence="2">
    <location>
        <begin position="587"/>
        <end position="635"/>
    </location>
</feature>
<proteinExistence type="predicted"/>
<dbReference type="SUPFAM" id="SSF52540">
    <property type="entry name" value="P-loop containing nucleoside triphosphate hydrolases"/>
    <property type="match status" value="1"/>
</dbReference>
<accession>A0AAE6QHG3</accession>
<dbReference type="InterPro" id="IPR027417">
    <property type="entry name" value="P-loop_NTPase"/>
</dbReference>
<dbReference type="EMBL" id="CP046441">
    <property type="protein sequence ID" value="QGT82816.1"/>
    <property type="molecule type" value="Genomic_DNA"/>
</dbReference>
<evidence type="ECO:0000313" key="4">
    <source>
        <dbReference type="Proteomes" id="UP000423413"/>
    </source>
</evidence>